<comment type="subcellular location">
    <subcellularLocation>
        <location evidence="1">Endoplasmic reticulum</location>
    </subcellularLocation>
    <subcellularLocation>
        <location evidence="2">Golgi apparatus</location>
    </subcellularLocation>
</comment>
<feature type="region of interest" description="Disordered" evidence="9">
    <location>
        <begin position="2035"/>
        <end position="2062"/>
    </location>
</feature>
<keyword evidence="7" id="KW-0333">Golgi apparatus</keyword>
<dbReference type="Pfam" id="PF04051">
    <property type="entry name" value="TRAPP"/>
    <property type="match status" value="1"/>
</dbReference>
<keyword evidence="4" id="KW-0813">Transport</keyword>
<dbReference type="InterPro" id="IPR007194">
    <property type="entry name" value="TRAPP_component"/>
</dbReference>
<dbReference type="CDD" id="cd14943">
    <property type="entry name" value="TRAPPC5_Trs31"/>
    <property type="match status" value="1"/>
</dbReference>
<evidence type="ECO:0000256" key="3">
    <source>
        <dbReference type="ARBA" id="ARBA00006218"/>
    </source>
</evidence>
<keyword evidence="13" id="KW-1185">Reference proteome</keyword>
<evidence type="ECO:0000313" key="12">
    <source>
        <dbReference type="EMBL" id="CDW76922.1"/>
    </source>
</evidence>
<feature type="compositionally biased region" description="Polar residues" evidence="9">
    <location>
        <begin position="542"/>
        <end position="557"/>
    </location>
</feature>
<sequence>MKQEKTGPSAGIASQIAVDDGYQNDLERQLYYLGIPVGEKLLELLFYREKGGMNGACQNGKRETKLVAMLHFINNILWKQLFGKTADGLEQSIEDEDEYRILDKTPVTNKFTSMGKGTSLNCASYIAGIIEGILNSAKMTAKVTAHLYGENDDQNVPGSEDSGSTTIYVIKFAKEIITIMYAPVRGGNRGGWDQFKWDDVRLMSYKDREQYLGASDKLGYLDKGGKWRKRDWWITNKEDAANNEQLRRELEMIRREEQALMRQKLGLEPHKETKQLLQELQNDDDGQDKMLNKLTEYEMKELISKNGVLSHQNQGFENGAAADGLTDEREMADRVGGIGFQQRITLNKKLIELQKDPKSLKDDKEINQLDGVGTEDIKYLDQRKKLVMINYLKEKLEQHKLDKKEQKRLKKEMKKQKKEAKKLKKEQKKNKRHDSRSSSRSSDSNDIRDKKNKQQRDERNSRKRSRSRDNQRIDMEIREKQRDEKQHHKEENKKKYEDQRKYNDRRRYSEDKNSKKQDNYRDRSKEMHAERKNKNAVDERQSGTQQQQQLVISSHSPTENDQREFLKYYIDDYLTSQGIIPNQDEIDEMESVLFSVSFGKQEFHKKVTYQAFSAAISSQQHVQMVIQFINRKERIKQAKCKILAYRVNQKQMGGQLTDLEDQFDGHLNGGNSQSDYGNDNNDALLTEGFDDAGEEGSGQKLLHLLQKMGVENILIIVCVWHYRMQGQFGTDTYRLVLESEKTQQEQAKMSQLVPYVEPQRGSKIKSLKGINGRHALQSAGLEVTTKVYPSSVIPDKNEMNIMTTVQRKNYRPNNFLTEVPGYIGNRHSIGLGVLLGKNVQDDDDDQLEIELTEDEFNYAVKMTEHSIRRLTKAHIIELRNQVKPHPLIEKVMNMVCILRGCIAPNWTVAREMMSSMTFKMELMLMDVCQIKHSLIKRVIKILNNNQKQLTPDNLSQFSEGATILLTWIINLVKWNAGHTKYKFDENALGGHKIMNHALIARGDDYENHQDIIDPIDADQKANTYGLMIGPKTFNNSGNRLGQNDMSGQNKLQKAKKQVGAHINIHNTTHQKPGIFIQSKQMVFGASQKLQPNHRGDSQLSSKYHQQSSQFEQLGAQTLQNQLVKQYQNQQNSNLNEKQQIQNMIELLEADKKNNWEELRQRIPENEEEILRFLDTAVLEEQPTEVLVQLAQKLKERRTKSNLNDQSSANDLGLRDQEIEDLLEKAQNNLFREDLFVDYVERDDEDTSSNQPSIKAKKNDKLPPKYKQQLREGVKHMTKVTLGEKKDLNGKSASKLMKNLIQEDQLHKLRRLDQLKNMDDELAKRDDLVKAEKLITDEKKWYKEVVQKIDVVPEEVDYYEKLAVKPGFDFMYALINCEKQHLDQLRVNIPDTLYFNYQTYLISTDNKGYVTIKQSPKSKDFLDLIESRSQYDIVKNWTEPATVLRKATGHPCYQTVNLFNWKQTYEHIRNGPANRTMLQRYQKSFGDKLTLYRACVHPEEMVNSKGSGKYNFCYAINNKVSFRTMIDDNDKIVEEFEQLRMKEQQKLPTSEDSKSPRKLNNRFENRYLLCPFEVGSFDVYTYTGKTMSMIEKEAYKIFNFMEKAFEMKVLNVVTDWIRDEKVQCLRCRLHFKPSQIEQFVFSKADFKMIKQIPLIAQQEWVKGAKRYLIDNEIDQYFFCEVCYSFVWRDAEQFEDQLNLAYLEYIPADQDPNLIKKVKDPKEKKQKIKTQPKNIRNNQRFRPKMYQWRIALIAHKMIVIFSWKSKKIQDVNPKLLESKGHPVYLQYKFGEYITKFQLSSSGQPIKYIFEKVKSQAKYSKNQPYIVAETEAYQDENGNPVEIVLSQRELVRVLKINRSNYQKNDLSHFFNNSELEFRVTIGSNWNNYVGCCKGSFLNFFTSVKFNRGTESHFTRNMIMFTDDMQGINLRMTIGLCLDNECDMSELGEKDLRPYLQQVYLPPESYFPKELALNSLPQQWMKLIREEPGTIHTVQEIKEVVSRKLYHPDGRPFTKMDYYRVDKYGNIENKLHATTVAQRAAGKQDEDQIVKSESLRNRSAGTPQRRALSIPEQIKQIQEKKKFKKRALVMPSQKVAFYKKNKLAQNIQDQTEKKEEEDLDKSKDSVQMEYKKEKFKLKDLFQDEGMYHSISEQMRKSFTLLKSASVDYEMQQTEAALRELDNDARFNQSVFDPQALKKIEIKNLRIVDPSNKEILKIIKQEKLEEERKQKELEELRFQAGLPPPGQRRGKTQAVQKIIMTREKRKSKKQLDEEIKKKLEEEHKIRKEKEDKKFERMRKDLDQEMLRNIRGVSYARFTSI</sequence>
<feature type="compositionally biased region" description="Basic residues" evidence="9">
    <location>
        <begin position="406"/>
        <end position="434"/>
    </location>
</feature>
<name>A0A078A451_STYLE</name>
<dbReference type="Pfam" id="PF01205">
    <property type="entry name" value="Impact_N"/>
    <property type="match status" value="1"/>
</dbReference>
<dbReference type="InterPro" id="IPR024096">
    <property type="entry name" value="NO_sig/Golgi_transp_ligand-bd"/>
</dbReference>
<evidence type="ECO:0000259" key="11">
    <source>
        <dbReference type="Pfam" id="PF10159"/>
    </source>
</evidence>
<evidence type="ECO:0000256" key="5">
    <source>
        <dbReference type="ARBA" id="ARBA00022824"/>
    </source>
</evidence>
<evidence type="ECO:0000256" key="1">
    <source>
        <dbReference type="ARBA" id="ARBA00004240"/>
    </source>
</evidence>
<reference evidence="12 13" key="1">
    <citation type="submission" date="2014-06" db="EMBL/GenBank/DDBJ databases">
        <authorList>
            <person name="Swart Estienne"/>
        </authorList>
    </citation>
    <scope>NUCLEOTIDE SEQUENCE [LARGE SCALE GENOMIC DNA]</scope>
    <source>
        <strain evidence="12 13">130c</strain>
    </source>
</reference>
<dbReference type="InterPro" id="IPR036956">
    <property type="entry name" value="Impact_N_sf"/>
</dbReference>
<evidence type="ECO:0000259" key="10">
    <source>
        <dbReference type="Pfam" id="PF01205"/>
    </source>
</evidence>
<dbReference type="GO" id="GO:0005783">
    <property type="term" value="C:endoplasmic reticulum"/>
    <property type="evidence" value="ECO:0007669"/>
    <property type="project" value="UniProtKB-SubCell"/>
</dbReference>
<dbReference type="GO" id="GO:1990071">
    <property type="term" value="C:TRAPPII protein complex"/>
    <property type="evidence" value="ECO:0007669"/>
    <property type="project" value="TreeGrafter"/>
</dbReference>
<keyword evidence="6" id="KW-0931">ER-Golgi transport</keyword>
<dbReference type="InterPro" id="IPR020568">
    <property type="entry name" value="Ribosomal_Su5_D2-typ_SF"/>
</dbReference>
<dbReference type="GO" id="GO:1990070">
    <property type="term" value="C:TRAPPI protein complex"/>
    <property type="evidence" value="ECO:0007669"/>
    <property type="project" value="TreeGrafter"/>
</dbReference>
<evidence type="ECO:0000256" key="9">
    <source>
        <dbReference type="SAM" id="MobiDB-lite"/>
    </source>
</evidence>
<evidence type="ECO:0000256" key="2">
    <source>
        <dbReference type="ARBA" id="ARBA00004555"/>
    </source>
</evidence>
<dbReference type="PANTHER" id="PTHR20902">
    <property type="entry name" value="41-2 PROTEIN ANTIGEN-RELATED"/>
    <property type="match status" value="1"/>
</dbReference>
<evidence type="ECO:0000256" key="8">
    <source>
        <dbReference type="SAM" id="Coils"/>
    </source>
</evidence>
<feature type="compositionally biased region" description="Basic and acidic residues" evidence="9">
    <location>
        <begin position="467"/>
        <end position="541"/>
    </location>
</feature>
<evidence type="ECO:0000256" key="6">
    <source>
        <dbReference type="ARBA" id="ARBA00022892"/>
    </source>
</evidence>
<proteinExistence type="inferred from homology"/>
<feature type="coiled-coil region" evidence="8">
    <location>
        <begin position="236"/>
        <end position="263"/>
    </location>
</feature>
<comment type="similarity">
    <text evidence="3">Belongs to the TRAPP small subunits family. BET3 subfamily.</text>
</comment>
<evidence type="ECO:0000313" key="13">
    <source>
        <dbReference type="Proteomes" id="UP000039865"/>
    </source>
</evidence>
<evidence type="ECO:0000256" key="7">
    <source>
        <dbReference type="ARBA" id="ARBA00023034"/>
    </source>
</evidence>
<dbReference type="InterPro" id="IPR001498">
    <property type="entry name" value="Impact_N"/>
</dbReference>
<dbReference type="InParanoid" id="A0A078A451"/>
<feature type="region of interest" description="Disordered" evidence="9">
    <location>
        <begin position="402"/>
        <end position="558"/>
    </location>
</feature>
<feature type="compositionally biased region" description="Basic and acidic residues" evidence="9">
    <location>
        <begin position="2038"/>
        <end position="2052"/>
    </location>
</feature>
<accession>A0A078A451</accession>
<feature type="region of interest" description="Disordered" evidence="9">
    <location>
        <begin position="1242"/>
        <end position="1263"/>
    </location>
</feature>
<gene>
    <name evidence="12" type="primary">Contig13872.g689</name>
    <name evidence="12" type="ORF">STYLEM_5887</name>
</gene>
<dbReference type="SUPFAM" id="SSF54211">
    <property type="entry name" value="Ribosomal protein S5 domain 2-like"/>
    <property type="match status" value="1"/>
</dbReference>
<organism evidence="12 13">
    <name type="scientific">Stylonychia lemnae</name>
    <name type="common">Ciliate</name>
    <dbReference type="NCBI Taxonomy" id="5949"/>
    <lineage>
        <taxon>Eukaryota</taxon>
        <taxon>Sar</taxon>
        <taxon>Alveolata</taxon>
        <taxon>Ciliophora</taxon>
        <taxon>Intramacronucleata</taxon>
        <taxon>Spirotrichea</taxon>
        <taxon>Stichotrichia</taxon>
        <taxon>Sporadotrichida</taxon>
        <taxon>Oxytrichidae</taxon>
        <taxon>Stylonychinae</taxon>
        <taxon>Stylonychia</taxon>
    </lineage>
</organism>
<dbReference type="PANTHER" id="PTHR20902:SF0">
    <property type="entry name" value="TRAFFICKING PROTEIN PARTICLE COMPLEX SUBUNIT 5"/>
    <property type="match status" value="1"/>
</dbReference>
<dbReference type="Gene3D" id="1.20.920.60">
    <property type="match status" value="1"/>
</dbReference>
<evidence type="ECO:0000256" key="4">
    <source>
        <dbReference type="ARBA" id="ARBA00022448"/>
    </source>
</evidence>
<protein>
    <submittedName>
        <fullName evidence="12">Uncharacterized protein</fullName>
    </submittedName>
</protein>
<feature type="domain" description="Multiple myeloma tumor-associated protein 2-like N-terminal" evidence="11">
    <location>
        <begin position="187"/>
        <end position="266"/>
    </location>
</feature>
<feature type="compositionally biased region" description="Basic and acidic residues" evidence="9">
    <location>
        <begin position="443"/>
        <end position="460"/>
    </location>
</feature>
<keyword evidence="5" id="KW-0256">Endoplasmic reticulum</keyword>
<dbReference type="InterPro" id="IPR019315">
    <property type="entry name" value="MMTA2_N"/>
</dbReference>
<dbReference type="Pfam" id="PF10159">
    <property type="entry name" value="MMtag"/>
    <property type="match status" value="1"/>
</dbReference>
<dbReference type="Gene3D" id="3.30.1380.20">
    <property type="entry name" value="Trafficking protein particle complex subunit 3"/>
    <property type="match status" value="1"/>
</dbReference>
<dbReference type="Gene3D" id="3.30.230.30">
    <property type="entry name" value="Impact, N-terminal domain"/>
    <property type="match status" value="1"/>
</dbReference>
<dbReference type="OrthoDB" id="5390672at2759"/>
<dbReference type="EMBL" id="CCKQ01005670">
    <property type="protein sequence ID" value="CDW76922.1"/>
    <property type="molecule type" value="Genomic_DNA"/>
</dbReference>
<dbReference type="Proteomes" id="UP000039865">
    <property type="component" value="Unassembled WGS sequence"/>
</dbReference>
<keyword evidence="8" id="KW-0175">Coiled coil</keyword>
<dbReference type="InterPro" id="IPR016696">
    <property type="entry name" value="TRAPP-I_su5"/>
</dbReference>
<feature type="coiled-coil region" evidence="8">
    <location>
        <begin position="2211"/>
        <end position="2286"/>
    </location>
</feature>
<dbReference type="GO" id="GO:1990072">
    <property type="term" value="C:TRAPPIII protein complex"/>
    <property type="evidence" value="ECO:0007669"/>
    <property type="project" value="TreeGrafter"/>
</dbReference>
<dbReference type="SUPFAM" id="SSF111126">
    <property type="entry name" value="Ligand-binding domain in the NO signalling and Golgi transport"/>
    <property type="match status" value="1"/>
</dbReference>
<feature type="domain" description="Impact N-terminal" evidence="10">
    <location>
        <begin position="605"/>
        <end position="721"/>
    </location>
</feature>
<dbReference type="GO" id="GO:0006888">
    <property type="term" value="P:endoplasmic reticulum to Golgi vesicle-mediated transport"/>
    <property type="evidence" value="ECO:0007669"/>
    <property type="project" value="TreeGrafter"/>
</dbReference>